<dbReference type="InterPro" id="IPR003399">
    <property type="entry name" value="Mce/MlaD"/>
</dbReference>
<dbReference type="RefSeq" id="WP_043948837.1">
    <property type="nucleotide sequence ID" value="NZ_HG966617.1"/>
</dbReference>
<feature type="transmembrane region" description="Helical" evidence="1">
    <location>
        <begin position="6"/>
        <end position="26"/>
    </location>
</feature>
<keyword evidence="1" id="KW-0812">Transmembrane</keyword>
<dbReference type="GO" id="GO:0005548">
    <property type="term" value="F:phospholipid transporter activity"/>
    <property type="evidence" value="ECO:0007669"/>
    <property type="project" value="TreeGrafter"/>
</dbReference>
<dbReference type="OrthoDB" id="9808689at2"/>
<dbReference type="AlphaFoldDB" id="X5MH26"/>
<name>X5MH26_9HYPH</name>
<keyword evidence="4" id="KW-1185">Reference proteome</keyword>
<dbReference type="PANTHER" id="PTHR33371">
    <property type="entry name" value="INTERMEMBRANE PHOSPHOLIPID TRANSPORT SYSTEM BINDING PROTEIN MLAD-RELATED"/>
    <property type="match status" value="1"/>
</dbReference>
<dbReference type="HOGENOM" id="CLU_107027_1_0_5"/>
<dbReference type="PANTHER" id="PTHR33371:SF4">
    <property type="entry name" value="INTERMEMBRANE PHOSPHOLIPID TRANSPORT SYSTEM BINDING PROTEIN MLAD"/>
    <property type="match status" value="1"/>
</dbReference>
<gene>
    <name evidence="3" type="ORF">BN1012_Phect2691</name>
</gene>
<dbReference type="KEGG" id="pect:BN1012_Phect2691"/>
<dbReference type="STRING" id="1458461.BN1012_Phect2691"/>
<organism evidence="3 4">
    <name type="scientific">Candidatus Phaeomarinibacter ectocarpi</name>
    <dbReference type="NCBI Taxonomy" id="1458461"/>
    <lineage>
        <taxon>Bacteria</taxon>
        <taxon>Pseudomonadati</taxon>
        <taxon>Pseudomonadota</taxon>
        <taxon>Alphaproteobacteria</taxon>
        <taxon>Hyphomicrobiales</taxon>
        <taxon>Parvibaculaceae</taxon>
        <taxon>Candidatus Phaeomarinibacter</taxon>
    </lineage>
</organism>
<dbReference type="Proteomes" id="UP000032160">
    <property type="component" value="Chromosome I"/>
</dbReference>
<dbReference type="NCBIfam" id="TIGR04430">
    <property type="entry name" value="OM_asym_MlaD"/>
    <property type="match status" value="1"/>
</dbReference>
<evidence type="ECO:0000259" key="2">
    <source>
        <dbReference type="Pfam" id="PF02470"/>
    </source>
</evidence>
<accession>X5MH26</accession>
<reference evidence="3 4" key="1">
    <citation type="journal article" date="2014" name="Front. Genet.">
        <title>Genome and metabolic network of "Candidatus Phaeomarinobacter ectocarpi" Ec32, a new candidate genus of Alphaproteobacteria frequently associated with brown algae.</title>
        <authorList>
            <person name="Dittami S.M."/>
            <person name="Barbeyron T."/>
            <person name="Boyen C."/>
            <person name="Cambefort J."/>
            <person name="Collet G."/>
            <person name="Delage L."/>
            <person name="Gobet A."/>
            <person name="Groisillier A."/>
            <person name="Leblanc C."/>
            <person name="Michel G."/>
            <person name="Scornet D."/>
            <person name="Siegel A."/>
            <person name="Tapia J.E."/>
            <person name="Tonon T."/>
        </authorList>
    </citation>
    <scope>NUCLEOTIDE SEQUENCE [LARGE SCALE GENOMIC DNA]</scope>
    <source>
        <strain evidence="3 4">Ec32</strain>
    </source>
</reference>
<sequence length="151" mass="15448">MQSSIIETLTGAAVIAIAAVFLFFAYSSTDAGATSGYDLTIDFDRVDGLARGADVRLSGIKVGSVTEQELDVSTYVARVTITVDPKVALPEDTSAKITSEGLLGGSYISLTPGGSEDMLEAGDEIQFAQGSVDLIGLVSQAVFSAGGGDSE</sequence>
<dbReference type="EMBL" id="HG966617">
    <property type="protein sequence ID" value="CDO60904.1"/>
    <property type="molecule type" value="Genomic_DNA"/>
</dbReference>
<dbReference type="GO" id="GO:0005543">
    <property type="term" value="F:phospholipid binding"/>
    <property type="evidence" value="ECO:0007669"/>
    <property type="project" value="TreeGrafter"/>
</dbReference>
<dbReference type="InterPro" id="IPR052336">
    <property type="entry name" value="MlaD_Phospholipid_Transporter"/>
</dbReference>
<protein>
    <submittedName>
        <fullName evidence="3">ABC-type transport system involved in resistance to organic solvents, periplasmic component</fullName>
    </submittedName>
</protein>
<proteinExistence type="predicted"/>
<keyword evidence="1" id="KW-1133">Transmembrane helix</keyword>
<feature type="domain" description="Mce/MlaD" evidence="2">
    <location>
        <begin position="36"/>
        <end position="113"/>
    </location>
</feature>
<evidence type="ECO:0000313" key="4">
    <source>
        <dbReference type="Proteomes" id="UP000032160"/>
    </source>
</evidence>
<evidence type="ECO:0000256" key="1">
    <source>
        <dbReference type="SAM" id="Phobius"/>
    </source>
</evidence>
<dbReference type="Pfam" id="PF02470">
    <property type="entry name" value="MlaD"/>
    <property type="match status" value="1"/>
</dbReference>
<evidence type="ECO:0000313" key="3">
    <source>
        <dbReference type="EMBL" id="CDO60904.1"/>
    </source>
</evidence>
<keyword evidence="1" id="KW-0472">Membrane</keyword>
<dbReference type="InterPro" id="IPR030970">
    <property type="entry name" value="ABC_MlaD"/>
</dbReference>